<dbReference type="InterPro" id="IPR024474">
    <property type="entry name" value="Znf_dom_IS66"/>
</dbReference>
<dbReference type="Proteomes" id="UP000281644">
    <property type="component" value="Chromosome"/>
</dbReference>
<dbReference type="Pfam" id="PF13007">
    <property type="entry name" value="LZ_Tnp_IS66"/>
    <property type="match status" value="1"/>
</dbReference>
<dbReference type="InterPro" id="IPR052344">
    <property type="entry name" value="Transposase-related"/>
</dbReference>
<reference evidence="6 7" key="1">
    <citation type="submission" date="2018-10" db="EMBL/GenBank/DDBJ databases">
        <title>Genome sequencing of Lactobacillus species.</title>
        <authorList>
            <person name="Baek C."/>
            <person name="Yi H."/>
        </authorList>
    </citation>
    <scope>NUCLEOTIDE SEQUENCE [LARGE SCALE GENOMIC DNA]</scope>
    <source>
        <strain evidence="6 7">DSM 16365</strain>
    </source>
</reference>
<dbReference type="PANTHER" id="PTHR33678:SF1">
    <property type="entry name" value="BLL1576 PROTEIN"/>
    <property type="match status" value="1"/>
</dbReference>
<dbReference type="KEGG" id="larg:LPA65_04310"/>
<evidence type="ECO:0000313" key="6">
    <source>
        <dbReference type="EMBL" id="AYJ35046.1"/>
    </source>
</evidence>
<accession>A0AAN1PZS7</accession>
<sequence length="515" mass="58958">MAESEKDQRIHELEAEIATLKEQLAYFTRKIYASKSETIDPNQTSLFDEKDRVFTEPEQTGDQSSAASNQVQPKKSKKKTRQEKIDAKVPVRVTIIEPADGKCPAGHSDITPIGKKYVREELHFVPAYAYLEKIYEQSYKCEQCAENTATSGLWKSLVPPALFPHSLASVSLVAEVIYNKFVLGVPLYRQLSEISRLGYHTSEATLTNWVIKAAQQLTPLYEEFHRQLCSAHHLQGDETPIEVLREPGKVATSKSYMWVARTPIKEPNPTVYYAYGATRSGAFAQSVYEGYQGVLQCDGYSGYNLLGTGVHRMGCWAHVRRKFYDANQSHIKGAQELLHLIDEMFARERKWQAYSTRARRRRRRSCLRKILKRFWRIVDHTEVLPQSRLGKAITYAQSQRPYLDRIINDGVIDWSNNASERNMKNLVIGRKNWLFSTSTQGAESIAIWMTFIESAKANHIDPRQYLTDLLKASTVLPAFPKPEELAVYLPWNYRKYQNVDQRTDVNESPATTFAA</sequence>
<feature type="coiled-coil region" evidence="1">
    <location>
        <begin position="3"/>
        <end position="30"/>
    </location>
</feature>
<gene>
    <name evidence="6" type="ORF">LPA65_04310</name>
</gene>
<evidence type="ECO:0000259" key="3">
    <source>
        <dbReference type="Pfam" id="PF03050"/>
    </source>
</evidence>
<evidence type="ECO:0000313" key="7">
    <source>
        <dbReference type="Proteomes" id="UP000281644"/>
    </source>
</evidence>
<dbReference type="NCBIfam" id="NF033517">
    <property type="entry name" value="transpos_IS66"/>
    <property type="match status" value="1"/>
</dbReference>
<dbReference type="RefSeq" id="WP_057717883.1">
    <property type="nucleotide sequence ID" value="NZ_BJZD01000033.1"/>
</dbReference>
<dbReference type="Pfam" id="PF03050">
    <property type="entry name" value="DDE_Tnp_IS66"/>
    <property type="match status" value="1"/>
</dbReference>
<name>A0AAN1PZS7_9LACO</name>
<dbReference type="Pfam" id="PF13005">
    <property type="entry name" value="zf-IS66"/>
    <property type="match status" value="1"/>
</dbReference>
<keyword evidence="1" id="KW-0175">Coiled coil</keyword>
<feature type="domain" description="Transposase IS66 zinc-finger binding" evidence="4">
    <location>
        <begin position="102"/>
        <end position="144"/>
    </location>
</feature>
<dbReference type="EMBL" id="CP032751">
    <property type="protein sequence ID" value="AYJ35046.1"/>
    <property type="molecule type" value="Genomic_DNA"/>
</dbReference>
<evidence type="ECO:0000256" key="2">
    <source>
        <dbReference type="SAM" id="MobiDB-lite"/>
    </source>
</evidence>
<protein>
    <submittedName>
        <fullName evidence="6">IS66 family transposase</fullName>
    </submittedName>
</protein>
<dbReference type="InterPro" id="IPR004291">
    <property type="entry name" value="Transposase_IS66_central"/>
</dbReference>
<feature type="region of interest" description="Disordered" evidence="2">
    <location>
        <begin position="38"/>
        <end position="85"/>
    </location>
</feature>
<feature type="domain" description="Transposase TnpC homeodomain" evidence="5">
    <location>
        <begin position="20"/>
        <end position="91"/>
    </location>
</feature>
<evidence type="ECO:0000259" key="5">
    <source>
        <dbReference type="Pfam" id="PF13007"/>
    </source>
</evidence>
<dbReference type="AlphaFoldDB" id="A0AAN1PZS7"/>
<dbReference type="PANTHER" id="PTHR33678">
    <property type="entry name" value="BLL1576 PROTEIN"/>
    <property type="match status" value="1"/>
</dbReference>
<organism evidence="6 7">
    <name type="scientific">Lactiplantibacillus argentoratensis</name>
    <dbReference type="NCBI Taxonomy" id="271881"/>
    <lineage>
        <taxon>Bacteria</taxon>
        <taxon>Bacillati</taxon>
        <taxon>Bacillota</taxon>
        <taxon>Bacilli</taxon>
        <taxon>Lactobacillales</taxon>
        <taxon>Lactobacillaceae</taxon>
        <taxon>Lactiplantibacillus</taxon>
    </lineage>
</organism>
<feature type="domain" description="Transposase IS66 central" evidence="3">
    <location>
        <begin position="165"/>
        <end position="443"/>
    </location>
</feature>
<dbReference type="InterPro" id="IPR024463">
    <property type="entry name" value="Transposase_TnpC_homeodom"/>
</dbReference>
<evidence type="ECO:0000256" key="1">
    <source>
        <dbReference type="SAM" id="Coils"/>
    </source>
</evidence>
<evidence type="ECO:0000259" key="4">
    <source>
        <dbReference type="Pfam" id="PF13005"/>
    </source>
</evidence>
<feature type="compositionally biased region" description="Polar residues" evidence="2">
    <location>
        <begin position="57"/>
        <end position="73"/>
    </location>
</feature>
<proteinExistence type="predicted"/>